<evidence type="ECO:0000313" key="1">
    <source>
        <dbReference type="EMBL" id="EIC02962.1"/>
    </source>
</evidence>
<organism evidence="1 2">
    <name type="scientific">Treponema saccharophilum DSM 2985</name>
    <dbReference type="NCBI Taxonomy" id="907348"/>
    <lineage>
        <taxon>Bacteria</taxon>
        <taxon>Pseudomonadati</taxon>
        <taxon>Spirochaetota</taxon>
        <taxon>Spirochaetia</taxon>
        <taxon>Spirochaetales</taxon>
        <taxon>Treponemataceae</taxon>
        <taxon>Treponema</taxon>
    </lineage>
</organism>
<dbReference type="EMBL" id="AGRW01000028">
    <property type="protein sequence ID" value="EIC02962.1"/>
    <property type="molecule type" value="Genomic_DNA"/>
</dbReference>
<reference evidence="1 2" key="1">
    <citation type="submission" date="2011-09" db="EMBL/GenBank/DDBJ databases">
        <title>The draft genome of Treponema saccharophilum DSM 2985.</title>
        <authorList>
            <consortium name="US DOE Joint Genome Institute (JGI-PGF)"/>
            <person name="Lucas S."/>
            <person name="Copeland A."/>
            <person name="Lapidus A."/>
            <person name="Glavina del Rio T."/>
            <person name="Dalin E."/>
            <person name="Tice H."/>
            <person name="Bruce D."/>
            <person name="Goodwin L."/>
            <person name="Pitluck S."/>
            <person name="Peters L."/>
            <person name="Kyrpides N."/>
            <person name="Mavromatis K."/>
            <person name="Ivanova N."/>
            <person name="Markowitz V."/>
            <person name="Cheng J.-F."/>
            <person name="Hugenholtz P."/>
            <person name="Woyke T."/>
            <person name="Wu D."/>
            <person name="Gronow S."/>
            <person name="Wellnitz S."/>
            <person name="Brambilla E."/>
            <person name="Klenk H.-P."/>
            <person name="Eisen J.A."/>
        </authorList>
    </citation>
    <scope>NUCLEOTIDE SEQUENCE [LARGE SCALE GENOMIC DNA]</scope>
    <source>
        <strain evidence="1 2">DSM 2985</strain>
    </source>
</reference>
<dbReference type="STRING" id="907348.TresaDRAFT_2615"/>
<proteinExistence type="predicted"/>
<dbReference type="Proteomes" id="UP000003571">
    <property type="component" value="Unassembled WGS sequence"/>
</dbReference>
<dbReference type="InterPro" id="IPR009702">
    <property type="entry name" value="DUF1284"/>
</dbReference>
<dbReference type="Pfam" id="PF06935">
    <property type="entry name" value="DUF1284"/>
    <property type="match status" value="1"/>
</dbReference>
<dbReference type="eggNOG" id="COG3543">
    <property type="taxonomic scope" value="Bacteria"/>
</dbReference>
<protein>
    <recommendedName>
        <fullName evidence="3">DUF1284 domain-containing protein</fullName>
    </recommendedName>
</protein>
<evidence type="ECO:0000313" key="2">
    <source>
        <dbReference type="Proteomes" id="UP000003571"/>
    </source>
</evidence>
<dbReference type="PATRIC" id="fig|907348.3.peg.285"/>
<dbReference type="AlphaFoldDB" id="H7EHL6"/>
<keyword evidence="2" id="KW-1185">Reference proteome</keyword>
<sequence length="129" mass="14175">MRLRPHHSMCLQFFVGKGYSAPFNRKMSETLSLPSNTKVTVTFGLDDICGHCPNHPDGKCTSEAHVSEIDSAVASILSWTEGSETTLGEFIARAEQDITRKGLLRKTCGNCSFMEICAPLAEGKKEPRI</sequence>
<name>H7EHL6_9SPIR</name>
<gene>
    <name evidence="1" type="ORF">TresaDRAFT_2615</name>
</gene>
<dbReference type="OrthoDB" id="121064at2"/>
<comment type="caution">
    <text evidence="1">The sequence shown here is derived from an EMBL/GenBank/DDBJ whole genome shotgun (WGS) entry which is preliminary data.</text>
</comment>
<dbReference type="RefSeq" id="WP_002702177.1">
    <property type="nucleotide sequence ID" value="NZ_AGRW01000028.1"/>
</dbReference>
<accession>H7EHL6</accession>
<evidence type="ECO:0008006" key="3">
    <source>
        <dbReference type="Google" id="ProtNLM"/>
    </source>
</evidence>